<evidence type="ECO:0000313" key="3">
    <source>
        <dbReference type="EMBL" id="TPD63790.1"/>
    </source>
</evidence>
<name>A0A501PTE1_9PROT</name>
<gene>
    <name evidence="3" type="ORF">FIV46_00205</name>
</gene>
<dbReference type="InterPro" id="IPR032710">
    <property type="entry name" value="NTF2-like_dom_sf"/>
</dbReference>
<dbReference type="PANTHER" id="PTHR41534">
    <property type="entry name" value="BLR3401 PROTEIN"/>
    <property type="match status" value="1"/>
</dbReference>
<dbReference type="Proteomes" id="UP000319148">
    <property type="component" value="Unassembled WGS sequence"/>
</dbReference>
<proteinExistence type="inferred from homology"/>
<evidence type="ECO:0008006" key="5">
    <source>
        <dbReference type="Google" id="ProtNLM"/>
    </source>
</evidence>
<evidence type="ECO:0000256" key="2">
    <source>
        <dbReference type="ARBA" id="ARBA00023002"/>
    </source>
</evidence>
<keyword evidence="2" id="KW-0560">Oxidoreductase</keyword>
<comment type="similarity">
    <text evidence="1">Belongs to the bacterial ring-hydroxylating dioxygenase beta subunit family.</text>
</comment>
<dbReference type="SUPFAM" id="SSF54427">
    <property type="entry name" value="NTF2-like"/>
    <property type="match status" value="1"/>
</dbReference>
<organism evidence="3 4">
    <name type="scientific">Emcibacter nanhaiensis</name>
    <dbReference type="NCBI Taxonomy" id="1505037"/>
    <lineage>
        <taxon>Bacteria</taxon>
        <taxon>Pseudomonadati</taxon>
        <taxon>Pseudomonadota</taxon>
        <taxon>Alphaproteobacteria</taxon>
        <taxon>Emcibacterales</taxon>
        <taxon>Emcibacteraceae</taxon>
        <taxon>Emcibacter</taxon>
    </lineage>
</organism>
<dbReference type="Gene3D" id="3.10.450.50">
    <property type="match status" value="1"/>
</dbReference>
<dbReference type="EMBL" id="VFIY01000003">
    <property type="protein sequence ID" value="TPD63790.1"/>
    <property type="molecule type" value="Genomic_DNA"/>
</dbReference>
<keyword evidence="4" id="KW-1185">Reference proteome</keyword>
<sequence>MNDHQPVSMEVHHEIQQFLYKEARFLDDEMMREWLTDMVDPEIRYQLVVRDERFRKDKSPDREREVYLFDDDFTILDLRVKQFETGLQYMNDPAQRMIRVVSNVEAFHRDSDGEFEVHSYGIASRFRRQYEGERSVFRRKDVLRRADDGTLKLLSRRIELGERVVRNKNLLFFL</sequence>
<reference evidence="4" key="1">
    <citation type="submission" date="2019-06" db="EMBL/GenBank/DDBJ databases">
        <title>The complete genome of Emcibacter congregatus ZYLT.</title>
        <authorList>
            <person name="Zhao Z."/>
        </authorList>
    </citation>
    <scope>NUCLEOTIDE SEQUENCE [LARGE SCALE GENOMIC DNA]</scope>
    <source>
        <strain evidence="4">MCCC 1A06723</strain>
    </source>
</reference>
<dbReference type="PANTHER" id="PTHR41534:SF2">
    <property type="entry name" value="3-PHENYLPROPIONATE_CINNAMIC ACID DIOXYGENASE SUBUNIT BETA"/>
    <property type="match status" value="1"/>
</dbReference>
<dbReference type="OrthoDB" id="7446267at2"/>
<dbReference type="RefSeq" id="WP_139937790.1">
    <property type="nucleotide sequence ID" value="NZ_JBHSYP010000011.1"/>
</dbReference>
<dbReference type="GO" id="GO:0016491">
    <property type="term" value="F:oxidoreductase activity"/>
    <property type="evidence" value="ECO:0007669"/>
    <property type="project" value="UniProtKB-KW"/>
</dbReference>
<dbReference type="Pfam" id="PF00866">
    <property type="entry name" value="Ring_hydroxyl_B"/>
    <property type="match status" value="1"/>
</dbReference>
<protein>
    <recommendedName>
        <fullName evidence="5">Aromatic-ring-hydroxylating dioxygenase subunit beta</fullName>
    </recommendedName>
</protein>
<dbReference type="InterPro" id="IPR000391">
    <property type="entry name" value="Rng_hydr_dOase-bsu"/>
</dbReference>
<comment type="caution">
    <text evidence="3">The sequence shown here is derived from an EMBL/GenBank/DDBJ whole genome shotgun (WGS) entry which is preliminary data.</text>
</comment>
<accession>A0A501PTE1</accession>
<evidence type="ECO:0000256" key="1">
    <source>
        <dbReference type="ARBA" id="ARBA00009570"/>
    </source>
</evidence>
<evidence type="ECO:0000313" key="4">
    <source>
        <dbReference type="Proteomes" id="UP000319148"/>
    </source>
</evidence>
<dbReference type="AlphaFoldDB" id="A0A501PTE1"/>
<dbReference type="GO" id="GO:0019380">
    <property type="term" value="P:3-phenylpropionate catabolic process"/>
    <property type="evidence" value="ECO:0007669"/>
    <property type="project" value="TreeGrafter"/>
</dbReference>